<evidence type="ECO:0000259" key="1">
    <source>
        <dbReference type="PROSITE" id="PS50883"/>
    </source>
</evidence>
<dbReference type="SUPFAM" id="SSF141868">
    <property type="entry name" value="EAL domain-like"/>
    <property type="match status" value="1"/>
</dbReference>
<dbReference type="PANTHER" id="PTHR33121">
    <property type="entry name" value="CYCLIC DI-GMP PHOSPHODIESTERASE PDEF"/>
    <property type="match status" value="1"/>
</dbReference>
<dbReference type="SMART" id="SM00052">
    <property type="entry name" value="EAL"/>
    <property type="match status" value="1"/>
</dbReference>
<dbReference type="CDD" id="cd01948">
    <property type="entry name" value="EAL"/>
    <property type="match status" value="1"/>
</dbReference>
<keyword evidence="4" id="KW-1185">Reference proteome</keyword>
<reference evidence="3 5" key="2">
    <citation type="submission" date="2016-10" db="EMBL/GenBank/DDBJ databases">
        <authorList>
            <person name="de Groot N.N."/>
        </authorList>
    </citation>
    <scope>NUCLEOTIDE SEQUENCE [LARGE SCALE GENOMIC DNA]</scope>
    <source>
        <strain evidence="3 5">DSM 2895</strain>
    </source>
</reference>
<feature type="domain" description="EAL" evidence="1">
    <location>
        <begin position="3"/>
        <end position="240"/>
    </location>
</feature>
<dbReference type="RefSeq" id="WP_043068214.1">
    <property type="nucleotide sequence ID" value="NZ_BJOA01000005.1"/>
</dbReference>
<dbReference type="GeneID" id="42308482"/>
<organism evidence="2 4">
    <name type="scientific">Aneurinibacillus migulanus</name>
    <name type="common">Bacillus migulanus</name>
    <dbReference type="NCBI Taxonomy" id="47500"/>
    <lineage>
        <taxon>Bacteria</taxon>
        <taxon>Bacillati</taxon>
        <taxon>Bacillota</taxon>
        <taxon>Bacilli</taxon>
        <taxon>Bacillales</taxon>
        <taxon>Paenibacillaceae</taxon>
        <taxon>Aneurinibacillus group</taxon>
        <taxon>Aneurinibacillus</taxon>
    </lineage>
</organism>
<dbReference type="Proteomes" id="UP000182836">
    <property type="component" value="Unassembled WGS sequence"/>
</dbReference>
<dbReference type="GO" id="GO:0071111">
    <property type="term" value="F:cyclic-guanylate-specific phosphodiesterase activity"/>
    <property type="evidence" value="ECO:0007669"/>
    <property type="project" value="InterPro"/>
</dbReference>
<accession>A0A0D1XYM9</accession>
<evidence type="ECO:0000313" key="4">
    <source>
        <dbReference type="Proteomes" id="UP000037269"/>
    </source>
</evidence>
<dbReference type="InterPro" id="IPR050706">
    <property type="entry name" value="Cyclic-di-GMP_PDE-like"/>
</dbReference>
<evidence type="ECO:0000313" key="3">
    <source>
        <dbReference type="EMBL" id="SDI11476.1"/>
    </source>
</evidence>
<dbReference type="InterPro" id="IPR035919">
    <property type="entry name" value="EAL_sf"/>
</dbReference>
<reference evidence="2 4" key="1">
    <citation type="submission" date="2015-07" db="EMBL/GenBank/DDBJ databases">
        <title>Fjat-14205 dsm 2895.</title>
        <authorList>
            <person name="Liu B."/>
            <person name="Wang J."/>
            <person name="Zhu Y."/>
            <person name="Liu G."/>
            <person name="Chen Q."/>
            <person name="Chen Z."/>
            <person name="Lan J."/>
            <person name="Che J."/>
            <person name="Ge C."/>
            <person name="Shi H."/>
            <person name="Pan Z."/>
            <person name="Liu X."/>
        </authorList>
    </citation>
    <scope>NUCLEOTIDE SEQUENCE [LARGE SCALE GENOMIC DNA]</scope>
    <source>
        <strain evidence="2 4">DSM 2895</strain>
    </source>
</reference>
<dbReference type="OrthoDB" id="581425at2"/>
<protein>
    <submittedName>
        <fullName evidence="3">EAL domain, c-di-GMP-specific phosphodiesterase class I (Or its enzymatically inactive variant)</fullName>
    </submittedName>
</protein>
<sequence length="240" mass="27602">MKKAFLDEQTKKVIENKLFHHVYQPLYFLSDWSLLGYEAFLRSQYFVVPELLFQSAERLDKLYELDILSLFRAVVSYTPKNRALQTSVFVNIFPSTLLHPDFHCFVDGLLSDYAVSKGEIVLEINESQEINDVKSMRNMLSFLRQNGFQIALDDVGKGSASLKNLVEFEPDFIKLDRYFSIDLSVCSRKQRLIELLVGYCKDEAYLILEGIEKSEDLAIAKLLGVDIGQGYLLGKPERFS</sequence>
<proteinExistence type="predicted"/>
<dbReference type="PROSITE" id="PS50883">
    <property type="entry name" value="EAL"/>
    <property type="match status" value="1"/>
</dbReference>
<dbReference type="InterPro" id="IPR001633">
    <property type="entry name" value="EAL_dom"/>
</dbReference>
<evidence type="ECO:0000313" key="2">
    <source>
        <dbReference type="EMBL" id="KON98287.1"/>
    </source>
</evidence>
<dbReference type="EMBL" id="FNED01000001">
    <property type="protein sequence ID" value="SDI11476.1"/>
    <property type="molecule type" value="Genomic_DNA"/>
</dbReference>
<dbReference type="Gene3D" id="3.20.20.450">
    <property type="entry name" value="EAL domain"/>
    <property type="match status" value="1"/>
</dbReference>
<name>A0A0D1XYM9_ANEMI</name>
<dbReference type="PANTHER" id="PTHR33121:SF76">
    <property type="entry name" value="SIGNALING PROTEIN"/>
    <property type="match status" value="1"/>
</dbReference>
<dbReference type="Pfam" id="PF00563">
    <property type="entry name" value="EAL"/>
    <property type="match status" value="1"/>
</dbReference>
<dbReference type="STRING" id="47500.AF333_25500"/>
<dbReference type="AlphaFoldDB" id="A0A0D1XYM9"/>
<dbReference type="Proteomes" id="UP000037269">
    <property type="component" value="Unassembled WGS sequence"/>
</dbReference>
<dbReference type="EMBL" id="LGUG01000004">
    <property type="protein sequence ID" value="KON98287.1"/>
    <property type="molecule type" value="Genomic_DNA"/>
</dbReference>
<gene>
    <name evidence="2" type="ORF">AF333_25500</name>
    <name evidence="3" type="ORF">SAMN04487909_101593</name>
</gene>
<evidence type="ECO:0000313" key="5">
    <source>
        <dbReference type="Proteomes" id="UP000182836"/>
    </source>
</evidence>
<dbReference type="PATRIC" id="fig|47500.12.peg.5727"/>